<dbReference type="GO" id="GO:0000287">
    <property type="term" value="F:magnesium ion binding"/>
    <property type="evidence" value="ECO:0007669"/>
    <property type="project" value="UniProtKB-UniRule"/>
</dbReference>
<comment type="similarity">
    <text evidence="6">Belongs to the purine/pyrimidine phosphoribosyltransferase family. PyrE subfamily.</text>
</comment>
<feature type="binding site" description="in other chain" evidence="6">
    <location>
        <begin position="173"/>
        <end position="181"/>
    </location>
    <ligand>
        <name>5-phospho-alpha-D-ribose 1-diphosphate</name>
        <dbReference type="ChEBI" id="CHEBI:58017"/>
        <note>ligand shared between dimeric partners</note>
    </ligand>
</feature>
<comment type="caution">
    <text evidence="6">Lacks conserved residue(s) required for the propagation of feature annotation.</text>
</comment>
<dbReference type="HAMAP" id="MF_01208">
    <property type="entry name" value="PyrE"/>
    <property type="match status" value="1"/>
</dbReference>
<dbReference type="GO" id="GO:0004588">
    <property type="term" value="F:orotate phosphoribosyltransferase activity"/>
    <property type="evidence" value="ECO:0007669"/>
    <property type="project" value="UniProtKB-UniRule"/>
</dbReference>
<comment type="pathway">
    <text evidence="1 6">Pyrimidine metabolism; UMP biosynthesis via de novo pathway; UMP from orotate: step 1/2.</text>
</comment>
<feature type="binding site" evidence="6">
    <location>
        <position position="144"/>
    </location>
    <ligand>
        <name>5-phospho-alpha-D-ribose 1-diphosphate</name>
        <dbReference type="ChEBI" id="CHEBI:58017"/>
        <note>ligand shared between dimeric partners</note>
    </ligand>
</feature>
<dbReference type="InterPro" id="IPR029057">
    <property type="entry name" value="PRTase-like"/>
</dbReference>
<dbReference type="Pfam" id="PF00156">
    <property type="entry name" value="Pribosyltran"/>
    <property type="match status" value="1"/>
</dbReference>
<keyword evidence="5 6" id="KW-0665">Pyrimidine biosynthesis</keyword>
<evidence type="ECO:0000256" key="5">
    <source>
        <dbReference type="ARBA" id="ARBA00022975"/>
    </source>
</evidence>
<evidence type="ECO:0000256" key="2">
    <source>
        <dbReference type="ARBA" id="ARBA00011971"/>
    </source>
</evidence>
<dbReference type="SUPFAM" id="SSF53271">
    <property type="entry name" value="PRTase-like"/>
    <property type="match status" value="1"/>
</dbReference>
<keyword evidence="3 6" id="KW-0328">Glycosyltransferase</keyword>
<evidence type="ECO:0000259" key="8">
    <source>
        <dbReference type="Pfam" id="PF00156"/>
    </source>
</evidence>
<evidence type="ECO:0000256" key="3">
    <source>
        <dbReference type="ARBA" id="ARBA00022676"/>
    </source>
</evidence>
<name>A0A2W6AQS6_9BACT</name>
<protein>
    <recommendedName>
        <fullName evidence="2 6">Orotate phosphoribosyltransferase</fullName>
        <shortName evidence="6">OPRT</shortName>
        <shortName evidence="6">OPRTase</shortName>
        <ecNumber evidence="2 6">2.4.2.10</ecNumber>
    </recommendedName>
</protein>
<feature type="binding site" evidence="6">
    <location>
        <position position="205"/>
    </location>
    <ligand>
        <name>orotate</name>
        <dbReference type="ChEBI" id="CHEBI:30839"/>
    </ligand>
</feature>
<organism evidence="9 10">
    <name type="scientific">Candidatus Aeolococcus gillhamiae</name>
    <dbReference type="NCBI Taxonomy" id="3127015"/>
    <lineage>
        <taxon>Bacteria</taxon>
        <taxon>Bacillati</taxon>
        <taxon>Candidatus Dormiibacterota</taxon>
        <taxon>Candidatus Dormibacteria</taxon>
        <taxon>Candidatus Aeolococcales</taxon>
        <taxon>Candidatus Aeolococcaceae</taxon>
        <taxon>Candidatus Aeolococcus</taxon>
    </lineage>
</organism>
<dbReference type="Proteomes" id="UP000248724">
    <property type="component" value="Unassembled WGS sequence"/>
</dbReference>
<evidence type="ECO:0000313" key="9">
    <source>
        <dbReference type="EMBL" id="PZR80151.1"/>
    </source>
</evidence>
<dbReference type="AlphaFoldDB" id="A0A2W6AQS6"/>
<accession>A0A2W6AQS6</accession>
<proteinExistence type="inferred from homology"/>
<comment type="subunit">
    <text evidence="6">Homodimer.</text>
</comment>
<gene>
    <name evidence="6 9" type="primary">pyrE</name>
    <name evidence="9" type="ORF">DLM65_08940</name>
</gene>
<feature type="domain" description="Phosphoribosyltransferase" evidence="8">
    <location>
        <begin position="145"/>
        <end position="208"/>
    </location>
</feature>
<dbReference type="GO" id="GO:0019856">
    <property type="term" value="P:pyrimidine nucleobase biosynthetic process"/>
    <property type="evidence" value="ECO:0007669"/>
    <property type="project" value="TreeGrafter"/>
</dbReference>
<keyword evidence="6" id="KW-0460">Magnesium</keyword>
<evidence type="ECO:0000256" key="6">
    <source>
        <dbReference type="HAMAP-Rule" id="MF_01208"/>
    </source>
</evidence>
<dbReference type="CDD" id="cd06223">
    <property type="entry name" value="PRTases_typeI"/>
    <property type="match status" value="1"/>
</dbReference>
<dbReference type="PANTHER" id="PTHR19278:SF9">
    <property type="entry name" value="URIDINE 5'-MONOPHOSPHATE SYNTHASE"/>
    <property type="match status" value="1"/>
</dbReference>
<dbReference type="InterPro" id="IPR004467">
    <property type="entry name" value="Or_phspho_trans_dom"/>
</dbReference>
<evidence type="ECO:0000256" key="1">
    <source>
        <dbReference type="ARBA" id="ARBA00004889"/>
    </source>
</evidence>
<dbReference type="NCBIfam" id="TIGR00336">
    <property type="entry name" value="pyrE"/>
    <property type="match status" value="1"/>
</dbReference>
<comment type="catalytic activity">
    <reaction evidence="6">
        <text>orotidine 5'-phosphate + diphosphate = orotate + 5-phospho-alpha-D-ribose 1-diphosphate</text>
        <dbReference type="Rhea" id="RHEA:10380"/>
        <dbReference type="ChEBI" id="CHEBI:30839"/>
        <dbReference type="ChEBI" id="CHEBI:33019"/>
        <dbReference type="ChEBI" id="CHEBI:57538"/>
        <dbReference type="ChEBI" id="CHEBI:58017"/>
        <dbReference type="EC" id="2.4.2.10"/>
    </reaction>
</comment>
<comment type="caution">
    <text evidence="9">The sequence shown here is derived from an EMBL/GenBank/DDBJ whole genome shotgun (WGS) entry which is preliminary data.</text>
</comment>
<dbReference type="PANTHER" id="PTHR19278">
    <property type="entry name" value="OROTATE PHOSPHORIBOSYLTRANSFERASE"/>
    <property type="match status" value="1"/>
</dbReference>
<dbReference type="InterPro" id="IPR000836">
    <property type="entry name" value="PRTase_dom"/>
</dbReference>
<reference evidence="9 10" key="1">
    <citation type="journal article" date="2017" name="Nature">
        <title>Atmospheric trace gases support primary production in Antarctic desert surface soil.</title>
        <authorList>
            <person name="Ji M."/>
            <person name="Greening C."/>
            <person name="Vanwonterghem I."/>
            <person name="Carere C.R."/>
            <person name="Bay S.K."/>
            <person name="Steen J.A."/>
            <person name="Montgomery K."/>
            <person name="Lines T."/>
            <person name="Beardall J."/>
            <person name="van Dorst J."/>
            <person name="Snape I."/>
            <person name="Stott M.B."/>
            <person name="Hugenholtz P."/>
            <person name="Ferrari B.C."/>
        </authorList>
    </citation>
    <scope>NUCLEOTIDE SEQUENCE [LARGE SCALE GENOMIC DNA]</scope>
    <source>
        <strain evidence="9">RRmetagenome_bin12</strain>
    </source>
</reference>
<keyword evidence="4 6" id="KW-0808">Transferase</keyword>
<feature type="region of interest" description="Disordered" evidence="7">
    <location>
        <begin position="22"/>
        <end position="49"/>
    </location>
</feature>
<feature type="binding site" description="in other chain" evidence="6">
    <location>
        <position position="145"/>
    </location>
    <ligand>
        <name>5-phospho-alpha-D-ribose 1-diphosphate</name>
        <dbReference type="ChEBI" id="CHEBI:58017"/>
        <note>ligand shared between dimeric partners</note>
    </ligand>
</feature>
<dbReference type="EC" id="2.4.2.10" evidence="2 6"/>
<dbReference type="UniPathway" id="UPA00070">
    <property type="reaction ID" value="UER00119"/>
</dbReference>
<dbReference type="InterPro" id="IPR023031">
    <property type="entry name" value="OPRT"/>
</dbReference>
<evidence type="ECO:0000256" key="4">
    <source>
        <dbReference type="ARBA" id="ARBA00022679"/>
    </source>
</evidence>
<dbReference type="Gene3D" id="3.40.50.2020">
    <property type="match status" value="1"/>
</dbReference>
<feature type="compositionally biased region" description="Basic and acidic residues" evidence="7">
    <location>
        <begin position="40"/>
        <end position="49"/>
    </location>
</feature>
<evidence type="ECO:0000256" key="7">
    <source>
        <dbReference type="SAM" id="MobiDB-lite"/>
    </source>
</evidence>
<feature type="binding site" evidence="6">
    <location>
        <position position="150"/>
    </location>
    <ligand>
        <name>5-phospho-alpha-D-ribose 1-diphosphate</name>
        <dbReference type="ChEBI" id="CHEBI:58017"/>
        <note>ligand shared between dimeric partners</note>
    </ligand>
</feature>
<feature type="binding site" evidence="6">
    <location>
        <position position="177"/>
    </location>
    <ligand>
        <name>orotate</name>
        <dbReference type="ChEBI" id="CHEBI:30839"/>
    </ligand>
</feature>
<dbReference type="GO" id="GO:0044205">
    <property type="term" value="P:'de novo' UMP biosynthetic process"/>
    <property type="evidence" value="ECO:0007669"/>
    <property type="project" value="UniProtKB-UniRule"/>
</dbReference>
<dbReference type="EMBL" id="QHBU01000169">
    <property type="protein sequence ID" value="PZR80151.1"/>
    <property type="molecule type" value="Genomic_DNA"/>
</dbReference>
<comment type="function">
    <text evidence="6">Catalyzes the transfer of a ribosyl phosphate group from 5-phosphoribose 1-diphosphate to orotate, leading to the formation of orotidine monophosphate (OMP).</text>
</comment>
<sequence>MRWERRATRCCAGVSPCARLRPQRPAHPSVTLRRRRRRQHDREPAMTDDLDAARTELHDLLAERAFTFGDFVLTSGRRSDFYFNGKQVTLEGRGLYLASLLILQRCRELRIDAIGGLTLGADPIAAGVAALSGQQDPLRAFIVRKEPRGHGTGAGNLIEGPALREGDRVMVVDDVITTGGSLLQAVDALRDQPVKIVEALAVVDREEGGRAAIEARGLPVHALFVRSEFSAPARA</sequence>
<comment type="cofactor">
    <cofactor evidence="6">
        <name>Mg(2+)</name>
        <dbReference type="ChEBI" id="CHEBI:18420"/>
    </cofactor>
</comment>
<evidence type="ECO:0000313" key="10">
    <source>
        <dbReference type="Proteomes" id="UP000248724"/>
    </source>
</evidence>